<evidence type="ECO:0000256" key="1">
    <source>
        <dbReference type="SAM" id="SignalP"/>
    </source>
</evidence>
<dbReference type="AlphaFoldDB" id="A0A7W7ZVH9"/>
<name>A0A7W7ZVH9_9BACT</name>
<protein>
    <submittedName>
        <fullName evidence="2">Uncharacterized protein</fullName>
    </submittedName>
</protein>
<dbReference type="Proteomes" id="UP000584867">
    <property type="component" value="Unassembled WGS sequence"/>
</dbReference>
<accession>A0A7W7ZVH9</accession>
<organism evidence="2 3">
    <name type="scientific">Granulicella mallensis</name>
    <dbReference type="NCBI Taxonomy" id="940614"/>
    <lineage>
        <taxon>Bacteria</taxon>
        <taxon>Pseudomonadati</taxon>
        <taxon>Acidobacteriota</taxon>
        <taxon>Terriglobia</taxon>
        <taxon>Terriglobales</taxon>
        <taxon>Acidobacteriaceae</taxon>
        <taxon>Granulicella</taxon>
    </lineage>
</organism>
<evidence type="ECO:0000313" key="2">
    <source>
        <dbReference type="EMBL" id="MBB5066893.1"/>
    </source>
</evidence>
<feature type="signal peptide" evidence="1">
    <location>
        <begin position="1"/>
        <end position="22"/>
    </location>
</feature>
<gene>
    <name evidence="2" type="ORF">HDF15_005279</name>
</gene>
<reference evidence="2 3" key="1">
    <citation type="submission" date="2020-08" db="EMBL/GenBank/DDBJ databases">
        <title>Genomic Encyclopedia of Type Strains, Phase IV (KMG-V): Genome sequencing to study the core and pangenomes of soil and plant-associated prokaryotes.</title>
        <authorList>
            <person name="Whitman W."/>
        </authorList>
    </citation>
    <scope>NUCLEOTIDE SEQUENCE [LARGE SCALE GENOMIC DNA]</scope>
    <source>
        <strain evidence="2 3">X5P3</strain>
    </source>
</reference>
<feature type="chain" id="PRO_5030860007" evidence="1">
    <location>
        <begin position="23"/>
        <end position="269"/>
    </location>
</feature>
<dbReference type="RefSeq" id="WP_184261236.1">
    <property type="nucleotide sequence ID" value="NZ_JACHIO010000043.1"/>
</dbReference>
<sequence>MLKRFRLFTVAMMMATAFCICAAQQAMDNTSVLKLKDAGLSEDLMVQTINASAGHYDTSTDAMIALKQQGLSDKVIGAMLSKNANPNGPATQMPATIVLAAPPPPLPGVTDVGVYYKDKSGQWADVLSENVNYKTGGVLKSAFSDGVVKGDLNGHLSGPASKLPLNTPLEFAIYVLEGQTAGDYQLLHMHTHKDGREFRSVTGGVFHQSSGAERDTINFEAKKVAPRVYVITLPPNLEKGEYGFLPPGTMNTGKNLASSGKMYTFSMVE</sequence>
<comment type="caution">
    <text evidence="2">The sequence shown here is derived from an EMBL/GenBank/DDBJ whole genome shotgun (WGS) entry which is preliminary data.</text>
</comment>
<keyword evidence="1" id="KW-0732">Signal</keyword>
<dbReference type="EMBL" id="JACHIO010000043">
    <property type="protein sequence ID" value="MBB5066893.1"/>
    <property type="molecule type" value="Genomic_DNA"/>
</dbReference>
<proteinExistence type="predicted"/>
<evidence type="ECO:0000313" key="3">
    <source>
        <dbReference type="Proteomes" id="UP000584867"/>
    </source>
</evidence>